<dbReference type="InterPro" id="IPR009003">
    <property type="entry name" value="Peptidase_S1_PA"/>
</dbReference>
<dbReference type="GO" id="GO:0004252">
    <property type="term" value="F:serine-type endopeptidase activity"/>
    <property type="evidence" value="ECO:0007669"/>
    <property type="project" value="InterPro"/>
</dbReference>
<protein>
    <recommendedName>
        <fullName evidence="4">Peptidase S1 domain-containing protein</fullName>
    </recommendedName>
</protein>
<dbReference type="EMBL" id="HBHW01020530">
    <property type="protein sequence ID" value="CAE0047966.1"/>
    <property type="molecule type" value="Transcribed_RNA"/>
</dbReference>
<dbReference type="InterPro" id="IPR001314">
    <property type="entry name" value="Peptidase_S1A"/>
</dbReference>
<dbReference type="InterPro" id="IPR018114">
    <property type="entry name" value="TRYPSIN_HIS"/>
</dbReference>
<dbReference type="InterPro" id="IPR001254">
    <property type="entry name" value="Trypsin_dom"/>
</dbReference>
<dbReference type="PANTHER" id="PTHR24256">
    <property type="entry name" value="TRYPTASE-RELATED"/>
    <property type="match status" value="1"/>
</dbReference>
<organism evidence="5">
    <name type="scientific">Rhodosorus marinus</name>
    <dbReference type="NCBI Taxonomy" id="101924"/>
    <lineage>
        <taxon>Eukaryota</taxon>
        <taxon>Rhodophyta</taxon>
        <taxon>Stylonematophyceae</taxon>
        <taxon>Stylonematales</taxon>
        <taxon>Stylonemataceae</taxon>
        <taxon>Rhodosorus</taxon>
    </lineage>
</organism>
<evidence type="ECO:0000256" key="3">
    <source>
        <dbReference type="SAM" id="SignalP"/>
    </source>
</evidence>
<dbReference type="GO" id="GO:0006508">
    <property type="term" value="P:proteolysis"/>
    <property type="evidence" value="ECO:0007669"/>
    <property type="project" value="UniProtKB-KW"/>
</dbReference>
<dbReference type="PROSITE" id="PS00135">
    <property type="entry name" value="TRYPSIN_SER"/>
    <property type="match status" value="1"/>
</dbReference>
<dbReference type="InterPro" id="IPR033116">
    <property type="entry name" value="TRYPSIN_SER"/>
</dbReference>
<sequence>MGTSVKLLFSLCALVAWVSASDAMSPTWTRARLDNGTGIPVGSLDIGVNLSKSERLVNGNRSQSIREFPYLVGIFKKQKGPDFFICTGSIVHERVVLTAAHCLSRLVADAAYLVCYGTDDLSDPTHRKCTRVVGRRVHKSFVAGEVDGPFDVALLKTQDPMRSGRTEIVTVDFTTRSSRGKRTGLMAGFGVKPNGWDGRLRYLKAKHKPMQQCSVFPDAKYFQCVRSRGTNGLGGTCFGDSGSPLIEGPKEKPEKHRVVGVLSWAFVGPFDVDCSELASGYSRLSIPSHKNFLKRSMREFGAKFKTV</sequence>
<reference evidence="5" key="1">
    <citation type="submission" date="2021-01" db="EMBL/GenBank/DDBJ databases">
        <authorList>
            <person name="Corre E."/>
            <person name="Pelletier E."/>
            <person name="Niang G."/>
            <person name="Scheremetjew M."/>
            <person name="Finn R."/>
            <person name="Kale V."/>
            <person name="Holt S."/>
            <person name="Cochrane G."/>
            <person name="Meng A."/>
            <person name="Brown T."/>
            <person name="Cohen L."/>
        </authorList>
    </citation>
    <scope>NUCLEOTIDE SEQUENCE</scope>
    <source>
        <strain evidence="5">CCMP 769</strain>
    </source>
</reference>
<accession>A0A7S2ZQJ2</accession>
<proteinExistence type="predicted"/>
<dbReference type="Gene3D" id="2.40.10.10">
    <property type="entry name" value="Trypsin-like serine proteases"/>
    <property type="match status" value="1"/>
</dbReference>
<dbReference type="PROSITE" id="PS00134">
    <property type="entry name" value="TRYPSIN_HIS"/>
    <property type="match status" value="1"/>
</dbReference>
<evidence type="ECO:0000313" key="5">
    <source>
        <dbReference type="EMBL" id="CAE0047966.1"/>
    </source>
</evidence>
<dbReference type="PRINTS" id="PR00722">
    <property type="entry name" value="CHYMOTRYPSIN"/>
</dbReference>
<feature type="domain" description="Peptidase S1" evidence="4">
    <location>
        <begin position="56"/>
        <end position="298"/>
    </location>
</feature>
<dbReference type="Pfam" id="PF00089">
    <property type="entry name" value="Trypsin"/>
    <property type="match status" value="1"/>
</dbReference>
<dbReference type="InterPro" id="IPR043504">
    <property type="entry name" value="Peptidase_S1_PA_chymotrypsin"/>
</dbReference>
<dbReference type="PROSITE" id="PS50240">
    <property type="entry name" value="TRYPSIN_DOM"/>
    <property type="match status" value="1"/>
</dbReference>
<dbReference type="SMART" id="SM00020">
    <property type="entry name" value="Tryp_SPc"/>
    <property type="match status" value="1"/>
</dbReference>
<dbReference type="AlphaFoldDB" id="A0A7S2ZQJ2"/>
<evidence type="ECO:0000259" key="4">
    <source>
        <dbReference type="PROSITE" id="PS50240"/>
    </source>
</evidence>
<evidence type="ECO:0000256" key="1">
    <source>
        <dbReference type="ARBA" id="ARBA00023157"/>
    </source>
</evidence>
<keyword evidence="2" id="KW-0645">Protease</keyword>
<dbReference type="SUPFAM" id="SSF50494">
    <property type="entry name" value="Trypsin-like serine proteases"/>
    <property type="match status" value="1"/>
</dbReference>
<keyword evidence="1" id="KW-1015">Disulfide bond</keyword>
<gene>
    <name evidence="5" type="ORF">RMAR00112_LOCUS15953</name>
</gene>
<keyword evidence="2" id="KW-0720">Serine protease</keyword>
<keyword evidence="2" id="KW-0378">Hydrolase</keyword>
<feature type="chain" id="PRO_5031259287" description="Peptidase S1 domain-containing protein" evidence="3">
    <location>
        <begin position="24"/>
        <end position="307"/>
    </location>
</feature>
<dbReference type="InterPro" id="IPR051487">
    <property type="entry name" value="Ser/Thr_Proteases_Immune/Dev"/>
</dbReference>
<evidence type="ECO:0000256" key="2">
    <source>
        <dbReference type="RuleBase" id="RU363034"/>
    </source>
</evidence>
<feature type="signal peptide" evidence="3">
    <location>
        <begin position="1"/>
        <end position="23"/>
    </location>
</feature>
<keyword evidence="3" id="KW-0732">Signal</keyword>
<name>A0A7S2ZQJ2_9RHOD</name>